<feature type="chain" id="PRO_5042228269" evidence="2">
    <location>
        <begin position="20"/>
        <end position="166"/>
    </location>
</feature>
<dbReference type="Proteomes" id="UP001187734">
    <property type="component" value="Unassembled WGS sequence"/>
</dbReference>
<protein>
    <submittedName>
        <fullName evidence="3">Uncharacterized protein</fullName>
    </submittedName>
</protein>
<comment type="caution">
    <text evidence="3">The sequence shown here is derived from an EMBL/GenBank/DDBJ whole genome shotgun (WGS) entry which is preliminary data.</text>
</comment>
<feature type="signal peptide" evidence="2">
    <location>
        <begin position="1"/>
        <end position="19"/>
    </location>
</feature>
<accession>A0AAE8M3F8</accession>
<name>A0AAE8M3F8_9HYPO</name>
<feature type="compositionally biased region" description="Polar residues" evidence="1">
    <location>
        <begin position="54"/>
        <end position="68"/>
    </location>
</feature>
<keyword evidence="2" id="KW-0732">Signal</keyword>
<evidence type="ECO:0000313" key="3">
    <source>
        <dbReference type="EMBL" id="SPJ73058.1"/>
    </source>
</evidence>
<reference evidence="3" key="1">
    <citation type="submission" date="2018-03" db="EMBL/GenBank/DDBJ databases">
        <authorList>
            <person name="Guldener U."/>
        </authorList>
    </citation>
    <scope>NUCLEOTIDE SEQUENCE</scope>
</reference>
<feature type="region of interest" description="Disordered" evidence="1">
    <location>
        <begin position="47"/>
        <end position="76"/>
    </location>
</feature>
<dbReference type="AlphaFoldDB" id="A0AAE8M3F8"/>
<sequence>MKLSITLLSLVAAQATCSAIHPSDADEACFETPENCLKHPTELGIKSPLYDPSQGETESSAENVNTDMGLSPRDDDGAMCPLGKGRGTGMEYDYGCDEGWCWRNCRTGPTFPMAAKRKPWCWLKYEAGVGGWTPCGRWQDCKFSYDKKNAKCAKKKKGCGECGCGC</sequence>
<proteinExistence type="predicted"/>
<evidence type="ECO:0000256" key="1">
    <source>
        <dbReference type="SAM" id="MobiDB-lite"/>
    </source>
</evidence>
<keyword evidence="4" id="KW-1185">Reference proteome</keyword>
<organism evidence="3 4">
    <name type="scientific">Fusarium torulosum</name>
    <dbReference type="NCBI Taxonomy" id="33205"/>
    <lineage>
        <taxon>Eukaryota</taxon>
        <taxon>Fungi</taxon>
        <taxon>Dikarya</taxon>
        <taxon>Ascomycota</taxon>
        <taxon>Pezizomycotina</taxon>
        <taxon>Sordariomycetes</taxon>
        <taxon>Hypocreomycetidae</taxon>
        <taxon>Hypocreales</taxon>
        <taxon>Nectriaceae</taxon>
        <taxon>Fusarium</taxon>
    </lineage>
</organism>
<gene>
    <name evidence="3" type="ORF">FTOL_02787</name>
</gene>
<evidence type="ECO:0000313" key="4">
    <source>
        <dbReference type="Proteomes" id="UP001187734"/>
    </source>
</evidence>
<dbReference type="EMBL" id="ONZP01000088">
    <property type="protein sequence ID" value="SPJ73058.1"/>
    <property type="molecule type" value="Genomic_DNA"/>
</dbReference>
<evidence type="ECO:0000256" key="2">
    <source>
        <dbReference type="SAM" id="SignalP"/>
    </source>
</evidence>